<accession>A0A1G6NU38</accession>
<proteinExistence type="predicted"/>
<dbReference type="Gene3D" id="3.40.50.720">
    <property type="entry name" value="NAD(P)-binding Rossmann-like Domain"/>
    <property type="match status" value="1"/>
</dbReference>
<keyword evidence="3" id="KW-1185">Reference proteome</keyword>
<evidence type="ECO:0000313" key="2">
    <source>
        <dbReference type="EMBL" id="SDC71329.1"/>
    </source>
</evidence>
<dbReference type="GO" id="GO:0004029">
    <property type="term" value="F:aldehyde dehydrogenase (NAD+) activity"/>
    <property type="evidence" value="ECO:0007669"/>
    <property type="project" value="TreeGrafter"/>
</dbReference>
<organism evidence="2 3">
    <name type="scientific">Algoriphagus faecimaris</name>
    <dbReference type="NCBI Taxonomy" id="686796"/>
    <lineage>
        <taxon>Bacteria</taxon>
        <taxon>Pseudomonadati</taxon>
        <taxon>Bacteroidota</taxon>
        <taxon>Cytophagia</taxon>
        <taxon>Cytophagales</taxon>
        <taxon>Cyclobacteriaceae</taxon>
        <taxon>Algoriphagus</taxon>
    </lineage>
</organism>
<dbReference type="OrthoDB" id="596910at2"/>
<dbReference type="InterPro" id="IPR036291">
    <property type="entry name" value="NAD(P)-bd_dom_sf"/>
</dbReference>
<feature type="domain" description="NAD-dependent epimerase/dehydratase" evidence="1">
    <location>
        <begin position="3"/>
        <end position="217"/>
    </location>
</feature>
<dbReference type="Pfam" id="PF01370">
    <property type="entry name" value="Epimerase"/>
    <property type="match status" value="1"/>
</dbReference>
<dbReference type="InterPro" id="IPR051783">
    <property type="entry name" value="NAD(P)-dependent_oxidoreduct"/>
</dbReference>
<dbReference type="InterPro" id="IPR001509">
    <property type="entry name" value="Epimerase_deHydtase"/>
</dbReference>
<evidence type="ECO:0000259" key="1">
    <source>
        <dbReference type="Pfam" id="PF01370"/>
    </source>
</evidence>
<dbReference type="SUPFAM" id="SSF51735">
    <property type="entry name" value="NAD(P)-binding Rossmann-fold domains"/>
    <property type="match status" value="1"/>
</dbReference>
<name>A0A1G6NU38_9BACT</name>
<dbReference type="GO" id="GO:0005737">
    <property type="term" value="C:cytoplasm"/>
    <property type="evidence" value="ECO:0007669"/>
    <property type="project" value="TreeGrafter"/>
</dbReference>
<protein>
    <submittedName>
        <fullName evidence="2">Nucleoside-diphosphate-sugar epimerase</fullName>
    </submittedName>
</protein>
<dbReference type="RefSeq" id="WP_087937897.1">
    <property type="nucleotide sequence ID" value="NZ_FNAC01000004.1"/>
</dbReference>
<evidence type="ECO:0000313" key="3">
    <source>
        <dbReference type="Proteomes" id="UP000199060"/>
    </source>
</evidence>
<dbReference type="PANTHER" id="PTHR48079:SF6">
    <property type="entry name" value="NAD(P)-BINDING DOMAIN-CONTAINING PROTEIN-RELATED"/>
    <property type="match status" value="1"/>
</dbReference>
<dbReference type="EMBL" id="FNAC01000004">
    <property type="protein sequence ID" value="SDC71329.1"/>
    <property type="molecule type" value="Genomic_DNA"/>
</dbReference>
<dbReference type="Proteomes" id="UP000199060">
    <property type="component" value="Unassembled WGS sequence"/>
</dbReference>
<dbReference type="AlphaFoldDB" id="A0A1G6NU38"/>
<sequence>MKILITGITGLFGSYLAKEFSDIGEIHGLKRPESSDRLIPNDLTVIWHEGDLSDMESLEAALQDADLVIHSAGKVSFDPRDKDSLFEINVTGTTNLVNAMLNVGVKKLIHVSSVSAIGRSSEQKLLDENYKWTESPLNTDYAVSKYWAELEVWRGEQEGLDVLIVNPSVILGKVSDDRSSTALYHYVLEENRYYPLGDLNYIDIRDAVALTKQLYQKNQWGERFIISAGSIPYREFFKQMAESFGKKAPTVHASPWMLKLAVLFAGVMRGLGLSKNPLNKKTAMISSQKINYTNAKVQNILNFQYRSLKDTFSWAK</sequence>
<reference evidence="3" key="1">
    <citation type="submission" date="2016-10" db="EMBL/GenBank/DDBJ databases">
        <authorList>
            <person name="Varghese N."/>
            <person name="Submissions S."/>
        </authorList>
    </citation>
    <scope>NUCLEOTIDE SEQUENCE [LARGE SCALE GENOMIC DNA]</scope>
    <source>
        <strain evidence="3">DSM 23095</strain>
    </source>
</reference>
<dbReference type="PANTHER" id="PTHR48079">
    <property type="entry name" value="PROTEIN YEEZ"/>
    <property type="match status" value="1"/>
</dbReference>
<dbReference type="STRING" id="686796.SAMN04488104_100478"/>
<gene>
    <name evidence="2" type="ORF">SAMN04488104_100478</name>
</gene>